<organism evidence="1 2">
    <name type="scientific">Chunga burmeisteri</name>
    <name type="common">Black-legged seriema</name>
    <dbReference type="NCBI Taxonomy" id="1352770"/>
    <lineage>
        <taxon>Eukaryota</taxon>
        <taxon>Metazoa</taxon>
        <taxon>Chordata</taxon>
        <taxon>Craniata</taxon>
        <taxon>Vertebrata</taxon>
        <taxon>Euteleostomi</taxon>
        <taxon>Archelosauria</taxon>
        <taxon>Archosauria</taxon>
        <taxon>Dinosauria</taxon>
        <taxon>Saurischia</taxon>
        <taxon>Theropoda</taxon>
        <taxon>Coelurosauria</taxon>
        <taxon>Aves</taxon>
        <taxon>Neognathae</taxon>
        <taxon>Neoaves</taxon>
        <taxon>Telluraves</taxon>
        <taxon>Australaves</taxon>
        <taxon>Cariamiformes</taxon>
        <taxon>Cariamidae</taxon>
        <taxon>Chunga</taxon>
    </lineage>
</organism>
<sequence>QQEKLSWCNDTQTNPFKGIDTLRCYWENPDNSAIGWVSPDGLFWVCGERVYTRLPKKWKGSGTTGIIQPAFLLPPKGEEKTFRNAL</sequence>
<gene>
    <name evidence="1" type="primary">Erv31_8</name>
    <name evidence="1" type="ORF">CHUBUR_R15616</name>
</gene>
<proteinExistence type="predicted"/>
<evidence type="ECO:0000313" key="2">
    <source>
        <dbReference type="Proteomes" id="UP000541181"/>
    </source>
</evidence>
<reference evidence="1 2" key="1">
    <citation type="submission" date="2019-09" db="EMBL/GenBank/DDBJ databases">
        <title>Bird 10,000 Genomes (B10K) Project - Family phase.</title>
        <authorList>
            <person name="Zhang G."/>
        </authorList>
    </citation>
    <scope>NUCLEOTIDE SEQUENCE [LARGE SCALE GENOMIC DNA]</scope>
    <source>
        <strain evidence="1">B10K-CU-031-22</strain>
    </source>
</reference>
<dbReference type="Proteomes" id="UP000541181">
    <property type="component" value="Unassembled WGS sequence"/>
</dbReference>
<evidence type="ECO:0000313" key="1">
    <source>
        <dbReference type="EMBL" id="NWS65039.1"/>
    </source>
</evidence>
<name>A0A7K5H6Q8_9AVES</name>
<dbReference type="AlphaFoldDB" id="A0A7K5H6Q8"/>
<dbReference type="OrthoDB" id="9950230at2759"/>
<feature type="non-terminal residue" evidence="1">
    <location>
        <position position="1"/>
    </location>
</feature>
<feature type="non-terminal residue" evidence="1">
    <location>
        <position position="86"/>
    </location>
</feature>
<protein>
    <submittedName>
        <fullName evidence="1">ENR1 protein</fullName>
    </submittedName>
</protein>
<comment type="caution">
    <text evidence="1">The sequence shown here is derived from an EMBL/GenBank/DDBJ whole genome shotgun (WGS) entry which is preliminary data.</text>
</comment>
<accession>A0A7K5H6Q8</accession>
<keyword evidence="2" id="KW-1185">Reference proteome</keyword>
<dbReference type="EMBL" id="VZRC01001883">
    <property type="protein sequence ID" value="NWS65039.1"/>
    <property type="molecule type" value="Genomic_DNA"/>
</dbReference>